<reference evidence="2 3" key="1">
    <citation type="submission" date="2019-07" db="EMBL/GenBank/DDBJ databases">
        <title>De Novo Assembly of kiwifruit Actinidia rufa.</title>
        <authorList>
            <person name="Sugita-Konishi S."/>
            <person name="Sato K."/>
            <person name="Mori E."/>
            <person name="Abe Y."/>
            <person name="Kisaki G."/>
            <person name="Hamano K."/>
            <person name="Suezawa K."/>
            <person name="Otani M."/>
            <person name="Fukuda T."/>
            <person name="Manabe T."/>
            <person name="Gomi K."/>
            <person name="Tabuchi M."/>
            <person name="Akimitsu K."/>
            <person name="Kataoka I."/>
        </authorList>
    </citation>
    <scope>NUCLEOTIDE SEQUENCE [LARGE SCALE GENOMIC DNA]</scope>
    <source>
        <strain evidence="3">cv. Fuchu</strain>
    </source>
</reference>
<keyword evidence="3" id="KW-1185">Reference proteome</keyword>
<dbReference type="EMBL" id="BJWL01000002">
    <property type="protein sequence ID" value="GFY81943.1"/>
    <property type="molecule type" value="Genomic_DNA"/>
</dbReference>
<dbReference type="Proteomes" id="UP000585474">
    <property type="component" value="Unassembled WGS sequence"/>
</dbReference>
<comment type="caution">
    <text evidence="2">The sequence shown here is derived from an EMBL/GenBank/DDBJ whole genome shotgun (WGS) entry which is preliminary data.</text>
</comment>
<proteinExistence type="predicted"/>
<feature type="compositionally biased region" description="Basic and acidic residues" evidence="1">
    <location>
        <begin position="118"/>
        <end position="131"/>
    </location>
</feature>
<dbReference type="AlphaFoldDB" id="A0A7J0E613"/>
<gene>
    <name evidence="2" type="ORF">Acr_02g0001830</name>
</gene>
<evidence type="ECO:0000313" key="2">
    <source>
        <dbReference type="EMBL" id="GFY81943.1"/>
    </source>
</evidence>
<name>A0A7J0E613_9ERIC</name>
<evidence type="ECO:0000313" key="3">
    <source>
        <dbReference type="Proteomes" id="UP000585474"/>
    </source>
</evidence>
<feature type="region of interest" description="Disordered" evidence="1">
    <location>
        <begin position="109"/>
        <end position="131"/>
    </location>
</feature>
<evidence type="ECO:0000256" key="1">
    <source>
        <dbReference type="SAM" id="MobiDB-lite"/>
    </source>
</evidence>
<dbReference type="OrthoDB" id="884597at2759"/>
<protein>
    <submittedName>
        <fullName evidence="2">Uncharacterized protein</fullName>
    </submittedName>
</protein>
<organism evidence="2 3">
    <name type="scientific">Actinidia rufa</name>
    <dbReference type="NCBI Taxonomy" id="165716"/>
    <lineage>
        <taxon>Eukaryota</taxon>
        <taxon>Viridiplantae</taxon>
        <taxon>Streptophyta</taxon>
        <taxon>Embryophyta</taxon>
        <taxon>Tracheophyta</taxon>
        <taxon>Spermatophyta</taxon>
        <taxon>Magnoliopsida</taxon>
        <taxon>eudicotyledons</taxon>
        <taxon>Gunneridae</taxon>
        <taxon>Pentapetalae</taxon>
        <taxon>asterids</taxon>
        <taxon>Ericales</taxon>
        <taxon>Actinidiaceae</taxon>
        <taxon>Actinidia</taxon>
    </lineage>
</organism>
<accession>A0A7J0E613</accession>
<feature type="region of interest" description="Disordered" evidence="1">
    <location>
        <begin position="66"/>
        <end position="89"/>
    </location>
</feature>
<sequence>MMHDLRQSWRVVTTIFSNRAISAEMAENLKEFYPEVGDLSYDELLEHQECLFQSLKEFDRNKDASVPASNWSQLSGHVSESSRHGNSDSQIVLDEAFARSLLEEEFDEFNTYQPSRTETGKTKAYHEPHLS</sequence>
<feature type="compositionally biased region" description="Polar residues" evidence="1">
    <location>
        <begin position="67"/>
        <end position="79"/>
    </location>
</feature>